<dbReference type="Proteomes" id="UP000236454">
    <property type="component" value="Unassembled WGS sequence"/>
</dbReference>
<dbReference type="Gene3D" id="3.50.30.30">
    <property type="match status" value="1"/>
</dbReference>
<keyword evidence="6" id="KW-0964">Secreted</keyword>
<evidence type="ECO:0000256" key="21">
    <source>
        <dbReference type="SAM" id="SignalP"/>
    </source>
</evidence>
<evidence type="ECO:0000259" key="22">
    <source>
        <dbReference type="Pfam" id="PF04389"/>
    </source>
</evidence>
<feature type="signal peptide" evidence="21">
    <location>
        <begin position="1"/>
        <end position="18"/>
    </location>
</feature>
<keyword evidence="16" id="KW-0865">Zymogen</keyword>
<evidence type="ECO:0000256" key="16">
    <source>
        <dbReference type="ARBA" id="ARBA00023145"/>
    </source>
</evidence>
<dbReference type="OrthoDB" id="9769665at2"/>
<keyword evidence="10 21" id="KW-0732">Signal</keyword>
<evidence type="ECO:0000313" key="24">
    <source>
        <dbReference type="Proteomes" id="UP000236454"/>
    </source>
</evidence>
<evidence type="ECO:0000256" key="12">
    <source>
        <dbReference type="ARBA" id="ARBA00022824"/>
    </source>
</evidence>
<dbReference type="PANTHER" id="PTHR12053:SF3">
    <property type="entry name" value="CARBOXYPEPTIDASE Q"/>
    <property type="match status" value="1"/>
</dbReference>
<evidence type="ECO:0000256" key="1">
    <source>
        <dbReference type="ARBA" id="ARBA00004240"/>
    </source>
</evidence>
<evidence type="ECO:0000256" key="17">
    <source>
        <dbReference type="ARBA" id="ARBA00023180"/>
    </source>
</evidence>
<evidence type="ECO:0000256" key="20">
    <source>
        <dbReference type="ARBA" id="ARBA00033328"/>
    </source>
</evidence>
<evidence type="ECO:0000256" key="7">
    <source>
        <dbReference type="ARBA" id="ARBA00022645"/>
    </source>
</evidence>
<evidence type="ECO:0000256" key="5">
    <source>
        <dbReference type="ARBA" id="ARBA00014116"/>
    </source>
</evidence>
<evidence type="ECO:0000256" key="3">
    <source>
        <dbReference type="ARBA" id="ARBA00004555"/>
    </source>
</evidence>
<evidence type="ECO:0000256" key="10">
    <source>
        <dbReference type="ARBA" id="ARBA00022729"/>
    </source>
</evidence>
<evidence type="ECO:0000256" key="15">
    <source>
        <dbReference type="ARBA" id="ARBA00023049"/>
    </source>
</evidence>
<evidence type="ECO:0000256" key="9">
    <source>
        <dbReference type="ARBA" id="ARBA00022723"/>
    </source>
</evidence>
<dbReference type="GO" id="GO:0070573">
    <property type="term" value="F:metallodipeptidase activity"/>
    <property type="evidence" value="ECO:0007669"/>
    <property type="project" value="InterPro"/>
</dbReference>
<evidence type="ECO:0000256" key="19">
    <source>
        <dbReference type="ARBA" id="ARBA00025833"/>
    </source>
</evidence>
<evidence type="ECO:0000256" key="13">
    <source>
        <dbReference type="ARBA" id="ARBA00022833"/>
    </source>
</evidence>
<dbReference type="GO" id="GO:0005576">
    <property type="term" value="C:extracellular region"/>
    <property type="evidence" value="ECO:0007669"/>
    <property type="project" value="UniProtKB-SubCell"/>
</dbReference>
<feature type="domain" description="Peptidase M28" evidence="22">
    <location>
        <begin position="256"/>
        <end position="437"/>
    </location>
</feature>
<evidence type="ECO:0000256" key="11">
    <source>
        <dbReference type="ARBA" id="ARBA00022801"/>
    </source>
</evidence>
<keyword evidence="13" id="KW-0862">Zinc</keyword>
<accession>A0A1I6YMA5</accession>
<keyword evidence="9" id="KW-0479">Metal-binding</keyword>
<keyword evidence="24" id="KW-1185">Reference proteome</keyword>
<dbReference type="RefSeq" id="WP_090247081.1">
    <property type="nucleotide sequence ID" value="NZ_FPAS01000001.1"/>
</dbReference>
<evidence type="ECO:0000256" key="2">
    <source>
        <dbReference type="ARBA" id="ARBA00004371"/>
    </source>
</evidence>
<dbReference type="GO" id="GO:0004180">
    <property type="term" value="F:carboxypeptidase activity"/>
    <property type="evidence" value="ECO:0007669"/>
    <property type="project" value="UniProtKB-KW"/>
</dbReference>
<keyword evidence="7" id="KW-0121">Carboxypeptidase</keyword>
<dbReference type="PANTHER" id="PTHR12053">
    <property type="entry name" value="PROTEASE FAMILY M28 PLASMA GLUTAMATE CARBOXYPEPTIDASE-RELATED"/>
    <property type="match status" value="1"/>
</dbReference>
<keyword evidence="15" id="KW-0482">Metalloprotease</keyword>
<dbReference type="Pfam" id="PF04389">
    <property type="entry name" value="Peptidase_M28"/>
    <property type="match status" value="1"/>
</dbReference>
<dbReference type="GO" id="GO:0046872">
    <property type="term" value="F:metal ion binding"/>
    <property type="evidence" value="ECO:0007669"/>
    <property type="project" value="UniProtKB-KW"/>
</dbReference>
<comment type="subunit">
    <text evidence="19">Homodimer. The monomeric form is inactive while the homodimer is active.</text>
</comment>
<sequence>MKYISLFVLLFSLSIVQAQQTDSVFIKSLFNSALTEGKAYEDLRSLCKDVGARLSGSAEADMAIKWGMNKLMSYDFDTVYLQEIEIPHWERGSKEAAWVETSKGEIIKLDILALGGSVPTQGLVHHELVYFKDLEALKAAKKKEVEGKIVFINQAMDATQITTFNAYGMCWPMRGLGAIEAAKKGAHAVVIRSLGLPQDDHPHTGSMVYNEDVEKIPAAALSTNSANLLAERIQEEKLTLSLQLNCRTLPNRKSYNVIAELWGSEKKNEIITFGGHLDSWDVGEGAHDDGAGIVHSMEALRLLKAANYTPKHTLRCVFFMNEENGNMGGKTYADWTLERGDVQIAAIESDRGGFAPRGFSCAGTAEHVTWLKTLAPLLKPYELHKFEKGYGGVDINPLKDNYPSIALFGFVPDSQRYFDFHHTADDVFENVHKRELELGCASMAALIYLIDQQF</sequence>
<organism evidence="23 24">
    <name type="scientific">Lishizhenia tianjinensis</name>
    <dbReference type="NCBI Taxonomy" id="477690"/>
    <lineage>
        <taxon>Bacteria</taxon>
        <taxon>Pseudomonadati</taxon>
        <taxon>Bacteroidota</taxon>
        <taxon>Flavobacteriia</taxon>
        <taxon>Flavobacteriales</taxon>
        <taxon>Crocinitomicaceae</taxon>
        <taxon>Lishizhenia</taxon>
    </lineage>
</organism>
<reference evidence="23 24" key="1">
    <citation type="submission" date="2016-10" db="EMBL/GenBank/DDBJ databases">
        <authorList>
            <person name="de Groot N.N."/>
        </authorList>
    </citation>
    <scope>NUCLEOTIDE SEQUENCE [LARGE SCALE GENOMIC DNA]</scope>
    <source>
        <strain evidence="23 24">CGMCC 1.7005</strain>
    </source>
</reference>
<dbReference type="STRING" id="477690.SAMN05216474_1014"/>
<keyword evidence="18" id="KW-0458">Lysosome</keyword>
<dbReference type="InterPro" id="IPR039866">
    <property type="entry name" value="CPQ"/>
</dbReference>
<evidence type="ECO:0000256" key="8">
    <source>
        <dbReference type="ARBA" id="ARBA00022670"/>
    </source>
</evidence>
<dbReference type="GO" id="GO:0006508">
    <property type="term" value="P:proteolysis"/>
    <property type="evidence" value="ECO:0007669"/>
    <property type="project" value="UniProtKB-KW"/>
</dbReference>
<proteinExistence type="predicted"/>
<dbReference type="EMBL" id="FPAS01000001">
    <property type="protein sequence ID" value="SFT51547.1"/>
    <property type="molecule type" value="Genomic_DNA"/>
</dbReference>
<comment type="subcellular location">
    <subcellularLocation>
        <location evidence="1">Endoplasmic reticulum</location>
    </subcellularLocation>
    <subcellularLocation>
        <location evidence="3">Golgi apparatus</location>
    </subcellularLocation>
    <subcellularLocation>
        <location evidence="2">Lysosome</location>
    </subcellularLocation>
    <subcellularLocation>
        <location evidence="4">Secreted</location>
    </subcellularLocation>
</comment>
<evidence type="ECO:0000256" key="14">
    <source>
        <dbReference type="ARBA" id="ARBA00023034"/>
    </source>
</evidence>
<keyword evidence="14" id="KW-0333">Golgi apparatus</keyword>
<name>A0A1I6YMA5_9FLAO</name>
<keyword evidence="8" id="KW-0645">Protease</keyword>
<evidence type="ECO:0000256" key="18">
    <source>
        <dbReference type="ARBA" id="ARBA00023228"/>
    </source>
</evidence>
<dbReference type="AlphaFoldDB" id="A0A1I6YMA5"/>
<evidence type="ECO:0000256" key="6">
    <source>
        <dbReference type="ARBA" id="ARBA00022525"/>
    </source>
</evidence>
<keyword evidence="11" id="KW-0378">Hydrolase</keyword>
<evidence type="ECO:0000313" key="23">
    <source>
        <dbReference type="EMBL" id="SFT51547.1"/>
    </source>
</evidence>
<keyword evidence="12" id="KW-0256">Endoplasmic reticulum</keyword>
<dbReference type="Gene3D" id="3.40.630.10">
    <property type="entry name" value="Zn peptidases"/>
    <property type="match status" value="1"/>
</dbReference>
<dbReference type="GO" id="GO:0005764">
    <property type="term" value="C:lysosome"/>
    <property type="evidence" value="ECO:0007669"/>
    <property type="project" value="UniProtKB-SubCell"/>
</dbReference>
<evidence type="ECO:0000256" key="4">
    <source>
        <dbReference type="ARBA" id="ARBA00004613"/>
    </source>
</evidence>
<dbReference type="SUPFAM" id="SSF53187">
    <property type="entry name" value="Zn-dependent exopeptidases"/>
    <property type="match status" value="1"/>
</dbReference>
<dbReference type="InterPro" id="IPR007484">
    <property type="entry name" value="Peptidase_M28"/>
</dbReference>
<gene>
    <name evidence="23" type="ORF">SAMN05216474_1014</name>
</gene>
<keyword evidence="17" id="KW-0325">Glycoprotein</keyword>
<protein>
    <recommendedName>
        <fullName evidence="5">Carboxypeptidase Q</fullName>
    </recommendedName>
    <alternativeName>
        <fullName evidence="20">Plasma glutamate carboxypeptidase</fullName>
    </alternativeName>
</protein>
<feature type="chain" id="PRO_5014789869" description="Carboxypeptidase Q" evidence="21">
    <location>
        <begin position="19"/>
        <end position="454"/>
    </location>
</feature>